<evidence type="ECO:0000256" key="6">
    <source>
        <dbReference type="SAM" id="MobiDB-lite"/>
    </source>
</evidence>
<evidence type="ECO:0008006" key="9">
    <source>
        <dbReference type="Google" id="ProtNLM"/>
    </source>
</evidence>
<keyword evidence="2" id="KW-0217">Developmental protein</keyword>
<name>A0AAQ4Q7Q3_GASAC</name>
<reference evidence="7" key="3">
    <citation type="submission" date="2025-09" db="UniProtKB">
        <authorList>
            <consortium name="Ensembl"/>
        </authorList>
    </citation>
    <scope>IDENTIFICATION</scope>
</reference>
<keyword evidence="3" id="KW-0238">DNA-binding</keyword>
<dbReference type="InterPro" id="IPR001827">
    <property type="entry name" value="Homeobox_Antennapedia_CS"/>
</dbReference>
<reference evidence="7" key="2">
    <citation type="submission" date="2025-08" db="UniProtKB">
        <authorList>
            <consortium name="Ensembl"/>
        </authorList>
    </citation>
    <scope>IDENTIFICATION</scope>
</reference>
<evidence type="ECO:0000256" key="1">
    <source>
        <dbReference type="ARBA" id="ARBA00004123"/>
    </source>
</evidence>
<dbReference type="GO" id="GO:0003700">
    <property type="term" value="F:DNA-binding transcription factor activity"/>
    <property type="evidence" value="ECO:0007669"/>
    <property type="project" value="InterPro"/>
</dbReference>
<sequence length="183" mass="20072">MSSLDFTISLFSKYQLAATSCSTVPFADPSTSPSPTSPAGGPFPHSTISSSLSPSSVPSHSSSSPGLSLSELNRGACRRQSSPEQPRRQLNEEEPRIYPWMRRSERVRAWLKVVCVCVRCDQIIMLNRPVAQRPQRVVELLPCLCPFISFLQPLSPSLSPPPLSLSLSLSLSPPLFSDCLWLC</sequence>
<evidence type="ECO:0000313" key="8">
    <source>
        <dbReference type="Proteomes" id="UP000007635"/>
    </source>
</evidence>
<comment type="subcellular location">
    <subcellularLocation>
        <location evidence="1">Nucleus</location>
    </subcellularLocation>
</comment>
<evidence type="ECO:0000313" key="7">
    <source>
        <dbReference type="Ensembl" id="ENSGACP00000047234.1"/>
    </source>
</evidence>
<dbReference type="AlphaFoldDB" id="A0AAQ4Q7Q3"/>
<keyword evidence="4" id="KW-0371">Homeobox</keyword>
<organism evidence="7 8">
    <name type="scientific">Gasterosteus aculeatus aculeatus</name>
    <name type="common">three-spined stickleback</name>
    <dbReference type="NCBI Taxonomy" id="481459"/>
    <lineage>
        <taxon>Eukaryota</taxon>
        <taxon>Metazoa</taxon>
        <taxon>Chordata</taxon>
        <taxon>Craniata</taxon>
        <taxon>Vertebrata</taxon>
        <taxon>Euteleostomi</taxon>
        <taxon>Actinopterygii</taxon>
        <taxon>Neopterygii</taxon>
        <taxon>Teleostei</taxon>
        <taxon>Neoteleostei</taxon>
        <taxon>Acanthomorphata</taxon>
        <taxon>Eupercaria</taxon>
        <taxon>Perciformes</taxon>
        <taxon>Cottioidei</taxon>
        <taxon>Gasterosteales</taxon>
        <taxon>Gasterosteidae</taxon>
        <taxon>Gasterosteus</taxon>
    </lineage>
</organism>
<evidence type="ECO:0000256" key="2">
    <source>
        <dbReference type="ARBA" id="ARBA00022473"/>
    </source>
</evidence>
<evidence type="ECO:0000256" key="4">
    <source>
        <dbReference type="ARBA" id="ARBA00023155"/>
    </source>
</evidence>
<feature type="region of interest" description="Disordered" evidence="6">
    <location>
        <begin position="25"/>
        <end position="90"/>
    </location>
</feature>
<dbReference type="GO" id="GO:0005634">
    <property type="term" value="C:nucleus"/>
    <property type="evidence" value="ECO:0007669"/>
    <property type="project" value="UniProtKB-SubCell"/>
</dbReference>
<dbReference type="Proteomes" id="UP000007635">
    <property type="component" value="Unassembled WGS sequence"/>
</dbReference>
<keyword evidence="5" id="KW-0539">Nucleus</keyword>
<dbReference type="Ensembl" id="ENSGACT00000049332.1">
    <property type="protein sequence ID" value="ENSGACP00000047234.1"/>
    <property type="gene ID" value="ENSGACG00000036012.1"/>
</dbReference>
<keyword evidence="8" id="KW-1185">Reference proteome</keyword>
<feature type="compositionally biased region" description="Low complexity" evidence="6">
    <location>
        <begin position="25"/>
        <end position="70"/>
    </location>
</feature>
<dbReference type="GO" id="GO:0003677">
    <property type="term" value="F:DNA binding"/>
    <property type="evidence" value="ECO:0007669"/>
    <property type="project" value="UniProtKB-KW"/>
</dbReference>
<evidence type="ECO:0000256" key="3">
    <source>
        <dbReference type="ARBA" id="ARBA00023125"/>
    </source>
</evidence>
<dbReference type="PROSITE" id="PS00032">
    <property type="entry name" value="ANTENNAPEDIA"/>
    <property type="match status" value="1"/>
</dbReference>
<evidence type="ECO:0000256" key="5">
    <source>
        <dbReference type="ARBA" id="ARBA00023242"/>
    </source>
</evidence>
<accession>A0AAQ4Q7Q3</accession>
<proteinExistence type="predicted"/>
<protein>
    <recommendedName>
        <fullName evidence="9">Homeobox domain-containing protein</fullName>
    </recommendedName>
</protein>
<reference evidence="7 8" key="1">
    <citation type="journal article" date="2021" name="G3 (Bethesda)">
        <title>Improved contiguity of the threespine stickleback genome using long-read sequencing.</title>
        <authorList>
            <person name="Nath S."/>
            <person name="Shaw D.E."/>
            <person name="White M.A."/>
        </authorList>
    </citation>
    <scope>NUCLEOTIDE SEQUENCE [LARGE SCALE GENOMIC DNA]</scope>
    <source>
        <strain evidence="7 8">Lake Benthic</strain>
    </source>
</reference>